<gene>
    <name evidence="8" type="ORF">CVLEPA_LOCUS2316</name>
</gene>
<evidence type="ECO:0000256" key="5">
    <source>
        <dbReference type="ARBA" id="ARBA00023180"/>
    </source>
</evidence>
<evidence type="ECO:0000259" key="7">
    <source>
        <dbReference type="PROSITE" id="PS50026"/>
    </source>
</evidence>
<evidence type="ECO:0000256" key="3">
    <source>
        <dbReference type="ARBA" id="ARBA00022737"/>
    </source>
</evidence>
<feature type="domain" description="EGF-like" evidence="7">
    <location>
        <begin position="356"/>
        <end position="397"/>
    </location>
</feature>
<dbReference type="InterPro" id="IPR000742">
    <property type="entry name" value="EGF"/>
</dbReference>
<evidence type="ECO:0000256" key="4">
    <source>
        <dbReference type="ARBA" id="ARBA00022837"/>
    </source>
</evidence>
<evidence type="ECO:0000313" key="8">
    <source>
        <dbReference type="EMBL" id="CAK8672614.1"/>
    </source>
</evidence>
<sequence>MHFDGFLIHVVSSDQISAFSLIPIEAFDKPHHGAVWLTTSNQFDCVNNGGLVANNTATTNSSQVSCLCSFDNCTLLYGGREPYCKGVDFWTQERGFISVKPETRRLSFDVEFREVYAITLLPYYRQFVSVPPSYPQTITSKAECIETLLLLFNMSNLEATEICCDLGVSHVRARNVTILNIIPDFGRNSVSATLQWLPPVSQQGLKTFRLLALAENLHPARPQNDITQVSFTPVERLLNNLQNQSVAHCDNLTYLYRTTAHGLLPGHTFRLIIYSLYDDVGAEEFSCDDGSCHTYFQIKVPKVNPCDVGYCDENASCITEDPSGAMTLNASCTCNLGFSGNGVNPTADELGNGCREISLCEHPPHSCSKSALCVDKPAPESGSWCRCLPGFHGDGSLDAKSRY</sequence>
<keyword evidence="1 6" id="KW-0245">EGF-like domain</keyword>
<comment type="caution">
    <text evidence="8">The sequence shown here is derived from an EMBL/GenBank/DDBJ whole genome shotgun (WGS) entry which is preliminary data.</text>
</comment>
<dbReference type="PANTHER" id="PTHR24039:SF28">
    <property type="entry name" value="EGF-LIKE DOMAIN-CONTAINING PROTEIN"/>
    <property type="match status" value="1"/>
</dbReference>
<keyword evidence="9" id="KW-1185">Reference proteome</keyword>
<evidence type="ECO:0000256" key="6">
    <source>
        <dbReference type="PROSITE-ProRule" id="PRU00076"/>
    </source>
</evidence>
<comment type="caution">
    <text evidence="6">Lacks conserved residue(s) required for the propagation of feature annotation.</text>
</comment>
<name>A0ABP0EYR0_CLALP</name>
<protein>
    <recommendedName>
        <fullName evidence="7">EGF-like domain-containing protein</fullName>
    </recommendedName>
</protein>
<reference evidence="8 9" key="1">
    <citation type="submission" date="2024-02" db="EMBL/GenBank/DDBJ databases">
        <authorList>
            <person name="Daric V."/>
            <person name="Darras S."/>
        </authorList>
    </citation>
    <scope>NUCLEOTIDE SEQUENCE [LARGE SCALE GENOMIC DNA]</scope>
</reference>
<keyword evidence="2" id="KW-0732">Signal</keyword>
<keyword evidence="5" id="KW-0325">Glycoprotein</keyword>
<proteinExistence type="predicted"/>
<dbReference type="EMBL" id="CAWYQH010000001">
    <property type="protein sequence ID" value="CAK8672614.1"/>
    <property type="molecule type" value="Genomic_DNA"/>
</dbReference>
<evidence type="ECO:0000313" key="9">
    <source>
        <dbReference type="Proteomes" id="UP001642483"/>
    </source>
</evidence>
<evidence type="ECO:0000256" key="1">
    <source>
        <dbReference type="ARBA" id="ARBA00022536"/>
    </source>
</evidence>
<dbReference type="PROSITE" id="PS50026">
    <property type="entry name" value="EGF_3"/>
    <property type="match status" value="1"/>
</dbReference>
<dbReference type="PANTHER" id="PTHR24039">
    <property type="entry name" value="FIBRILLIN-RELATED"/>
    <property type="match status" value="1"/>
</dbReference>
<dbReference type="Proteomes" id="UP001642483">
    <property type="component" value="Unassembled WGS sequence"/>
</dbReference>
<dbReference type="Gene3D" id="2.10.25.10">
    <property type="entry name" value="Laminin"/>
    <property type="match status" value="2"/>
</dbReference>
<keyword evidence="3" id="KW-0677">Repeat</keyword>
<accession>A0ABP0EYR0</accession>
<keyword evidence="4" id="KW-0106">Calcium</keyword>
<organism evidence="8 9">
    <name type="scientific">Clavelina lepadiformis</name>
    <name type="common">Light-bulb sea squirt</name>
    <name type="synonym">Ascidia lepadiformis</name>
    <dbReference type="NCBI Taxonomy" id="159417"/>
    <lineage>
        <taxon>Eukaryota</taxon>
        <taxon>Metazoa</taxon>
        <taxon>Chordata</taxon>
        <taxon>Tunicata</taxon>
        <taxon>Ascidiacea</taxon>
        <taxon>Aplousobranchia</taxon>
        <taxon>Clavelinidae</taxon>
        <taxon>Clavelina</taxon>
    </lineage>
</organism>
<evidence type="ECO:0000256" key="2">
    <source>
        <dbReference type="ARBA" id="ARBA00022729"/>
    </source>
</evidence>